<name>A0A1J5R460_9ZZZZ</name>
<evidence type="ECO:0000313" key="1">
    <source>
        <dbReference type="EMBL" id="OIQ90234.1"/>
    </source>
</evidence>
<reference evidence="1" key="1">
    <citation type="submission" date="2016-10" db="EMBL/GenBank/DDBJ databases">
        <title>Sequence of Gallionella enrichment culture.</title>
        <authorList>
            <person name="Poehlein A."/>
            <person name="Muehling M."/>
            <person name="Daniel R."/>
        </authorList>
    </citation>
    <scope>NUCLEOTIDE SEQUENCE</scope>
</reference>
<dbReference type="EMBL" id="MLJW01000299">
    <property type="protein sequence ID" value="OIQ90234.1"/>
    <property type="molecule type" value="Genomic_DNA"/>
</dbReference>
<gene>
    <name evidence="1" type="ORF">GALL_278650</name>
</gene>
<evidence type="ECO:0008006" key="2">
    <source>
        <dbReference type="Google" id="ProtNLM"/>
    </source>
</evidence>
<dbReference type="SUPFAM" id="SSF52402">
    <property type="entry name" value="Adenine nucleotide alpha hydrolases-like"/>
    <property type="match status" value="1"/>
</dbReference>
<dbReference type="AlphaFoldDB" id="A0A1J5R460"/>
<organism evidence="1">
    <name type="scientific">mine drainage metagenome</name>
    <dbReference type="NCBI Taxonomy" id="410659"/>
    <lineage>
        <taxon>unclassified sequences</taxon>
        <taxon>metagenomes</taxon>
        <taxon>ecological metagenomes</taxon>
    </lineage>
</organism>
<protein>
    <recommendedName>
        <fullName evidence="2">Phosphoadenosine phosphosulfate reductase</fullName>
    </recommendedName>
</protein>
<accession>A0A1J5R460</accession>
<sequence length="77" mass="8175">MLEPALASWSGGKDSMLALRAVSLALMQAQAHALGTELVAPPASWDDYEAVFTARLRAFSADTAPQRFGAGRYTYAG</sequence>
<proteinExistence type="predicted"/>
<comment type="caution">
    <text evidence="1">The sequence shown here is derived from an EMBL/GenBank/DDBJ whole genome shotgun (WGS) entry which is preliminary data.</text>
</comment>